<proteinExistence type="predicted"/>
<dbReference type="Proteomes" id="UP000706031">
    <property type="component" value="Unassembled WGS sequence"/>
</dbReference>
<name>A0ABS7KLY7_9BACL</name>
<keyword evidence="3" id="KW-1185">Reference proteome</keyword>
<feature type="non-terminal residue" evidence="1">
    <location>
        <position position="1"/>
    </location>
</feature>
<evidence type="ECO:0000313" key="3">
    <source>
        <dbReference type="Proteomes" id="UP000706031"/>
    </source>
</evidence>
<evidence type="ECO:0000313" key="2">
    <source>
        <dbReference type="EMBL" id="MBY0207172.1"/>
    </source>
</evidence>
<dbReference type="EMBL" id="JACLIC010000089">
    <property type="protein sequence ID" value="MBY0207172.1"/>
    <property type="molecule type" value="Genomic_DNA"/>
</dbReference>
<evidence type="ECO:0000313" key="1">
    <source>
        <dbReference type="EMBL" id="MBY0205178.1"/>
    </source>
</evidence>
<gene>
    <name evidence="1" type="ORF">H7T88_18305</name>
    <name evidence="2" type="ORF">H7T88_28510</name>
</gene>
<comment type="caution">
    <text evidence="1">The sequence shown here is derived from an EMBL/GenBank/DDBJ whole genome shotgun (WGS) entry which is preliminary data.</text>
</comment>
<protein>
    <submittedName>
        <fullName evidence="1">IS110 family transposase</fullName>
    </submittedName>
</protein>
<accession>A0ABS7KLY7</accession>
<reference evidence="1 3" key="1">
    <citation type="submission" date="2020-08" db="EMBL/GenBank/DDBJ databases">
        <title>Fungal Genomes of the International Space Station.</title>
        <authorList>
            <person name="Seuylemezian A."/>
            <person name="Singh N.K."/>
            <person name="Wood J."/>
            <person name="Venkateswaran K."/>
        </authorList>
    </citation>
    <scope>NUCLEOTIDE SEQUENCE [LARGE SCALE GENOMIC DNA]</scope>
    <source>
        <strain evidence="1 3">S/N-304-OC-R4</strain>
    </source>
</reference>
<organism evidence="1 3">
    <name type="scientific">Paenibacillus cucumis</name>
    <name type="common">ex Kampfer et al. 2016</name>
    <dbReference type="NCBI Taxonomy" id="1776858"/>
    <lineage>
        <taxon>Bacteria</taxon>
        <taxon>Bacillati</taxon>
        <taxon>Bacillota</taxon>
        <taxon>Bacilli</taxon>
        <taxon>Bacillales</taxon>
        <taxon>Paenibacillaceae</taxon>
        <taxon>Paenibacillus</taxon>
    </lineage>
</organism>
<dbReference type="EMBL" id="JACLIC010000029">
    <property type="protein sequence ID" value="MBY0205178.1"/>
    <property type="molecule type" value="Genomic_DNA"/>
</dbReference>
<sequence length="52" mass="6026">ISWKAQNRLHAKYRRLIFGKHKHPNVAIAAVARELMGFIWAVARTMEQPNAK</sequence>